<accession>A0A0D2M0L2</accession>
<evidence type="ECO:0000313" key="7">
    <source>
        <dbReference type="Proteomes" id="UP000054270"/>
    </source>
</evidence>
<feature type="domain" description="MYND-type" evidence="5">
    <location>
        <begin position="35"/>
        <end position="77"/>
    </location>
</feature>
<protein>
    <recommendedName>
        <fullName evidence="5">MYND-type domain-containing protein</fullName>
    </recommendedName>
</protein>
<sequence>MANHVDVDYKPLEGVHMLDESSYRKYARMLSVLTCETCHRKHGEAGIDIKRCTGCLGVGFCSKECQRQLWPKHKGDCNGLQIVLIIEDLVRNLCSDAFILHFLRVALIFKLDLVPPKPATKYTAKRVIICETVHLHISPKSAEQQVDLIMGKLDPQRGDDEIPGYLTLGINQEPTELIPISGGHELSVRLYKQARKEADSHVKRKNNPIVLVRFGYDTESLVYGIELTQDAFVTARGDTPTQTIPPSMEGVELKSL</sequence>
<evidence type="ECO:0000256" key="3">
    <source>
        <dbReference type="ARBA" id="ARBA00022833"/>
    </source>
</evidence>
<dbReference type="AlphaFoldDB" id="A0A0D2M0L2"/>
<dbReference type="PROSITE" id="PS01360">
    <property type="entry name" value="ZF_MYND_1"/>
    <property type="match status" value="1"/>
</dbReference>
<evidence type="ECO:0000256" key="1">
    <source>
        <dbReference type="ARBA" id="ARBA00022723"/>
    </source>
</evidence>
<dbReference type="InterPro" id="IPR002893">
    <property type="entry name" value="Znf_MYND"/>
</dbReference>
<organism evidence="6 7">
    <name type="scientific">Hypholoma sublateritium (strain FD-334 SS-4)</name>
    <dbReference type="NCBI Taxonomy" id="945553"/>
    <lineage>
        <taxon>Eukaryota</taxon>
        <taxon>Fungi</taxon>
        <taxon>Dikarya</taxon>
        <taxon>Basidiomycota</taxon>
        <taxon>Agaricomycotina</taxon>
        <taxon>Agaricomycetes</taxon>
        <taxon>Agaricomycetidae</taxon>
        <taxon>Agaricales</taxon>
        <taxon>Agaricineae</taxon>
        <taxon>Strophariaceae</taxon>
        <taxon>Hypholoma</taxon>
    </lineage>
</organism>
<keyword evidence="3" id="KW-0862">Zinc</keyword>
<name>A0A0D2M0L2_HYPSF</name>
<dbReference type="GO" id="GO:0008270">
    <property type="term" value="F:zinc ion binding"/>
    <property type="evidence" value="ECO:0007669"/>
    <property type="project" value="UniProtKB-KW"/>
</dbReference>
<keyword evidence="1" id="KW-0479">Metal-binding</keyword>
<evidence type="ECO:0000259" key="5">
    <source>
        <dbReference type="PROSITE" id="PS50865"/>
    </source>
</evidence>
<evidence type="ECO:0000256" key="4">
    <source>
        <dbReference type="PROSITE-ProRule" id="PRU00134"/>
    </source>
</evidence>
<dbReference type="EMBL" id="KN817615">
    <property type="protein sequence ID" value="KJA16748.1"/>
    <property type="molecule type" value="Genomic_DNA"/>
</dbReference>
<reference evidence="7" key="1">
    <citation type="submission" date="2014-04" db="EMBL/GenBank/DDBJ databases">
        <title>Evolutionary Origins and Diversification of the Mycorrhizal Mutualists.</title>
        <authorList>
            <consortium name="DOE Joint Genome Institute"/>
            <consortium name="Mycorrhizal Genomics Consortium"/>
            <person name="Kohler A."/>
            <person name="Kuo A."/>
            <person name="Nagy L.G."/>
            <person name="Floudas D."/>
            <person name="Copeland A."/>
            <person name="Barry K.W."/>
            <person name="Cichocki N."/>
            <person name="Veneault-Fourrey C."/>
            <person name="LaButti K."/>
            <person name="Lindquist E.A."/>
            <person name="Lipzen A."/>
            <person name="Lundell T."/>
            <person name="Morin E."/>
            <person name="Murat C."/>
            <person name="Riley R."/>
            <person name="Ohm R."/>
            <person name="Sun H."/>
            <person name="Tunlid A."/>
            <person name="Henrissat B."/>
            <person name="Grigoriev I.V."/>
            <person name="Hibbett D.S."/>
            <person name="Martin F."/>
        </authorList>
    </citation>
    <scope>NUCLEOTIDE SEQUENCE [LARGE SCALE GENOMIC DNA]</scope>
    <source>
        <strain evidence="7">FD-334 SS-4</strain>
    </source>
</reference>
<dbReference type="Pfam" id="PF01753">
    <property type="entry name" value="zf-MYND"/>
    <property type="match status" value="1"/>
</dbReference>
<dbReference type="Gene3D" id="6.10.140.2220">
    <property type="match status" value="1"/>
</dbReference>
<dbReference type="PROSITE" id="PS50865">
    <property type="entry name" value="ZF_MYND_2"/>
    <property type="match status" value="1"/>
</dbReference>
<proteinExistence type="predicted"/>
<gene>
    <name evidence="6" type="ORF">HYPSUDRAFT_47008</name>
</gene>
<evidence type="ECO:0000256" key="2">
    <source>
        <dbReference type="ARBA" id="ARBA00022771"/>
    </source>
</evidence>
<keyword evidence="2 4" id="KW-0863">Zinc-finger</keyword>
<dbReference type="Proteomes" id="UP000054270">
    <property type="component" value="Unassembled WGS sequence"/>
</dbReference>
<evidence type="ECO:0000313" key="6">
    <source>
        <dbReference type="EMBL" id="KJA16748.1"/>
    </source>
</evidence>
<dbReference type="STRING" id="945553.A0A0D2M0L2"/>
<dbReference type="SUPFAM" id="SSF144232">
    <property type="entry name" value="HIT/MYND zinc finger-like"/>
    <property type="match status" value="1"/>
</dbReference>
<dbReference type="OrthoDB" id="5231159at2759"/>
<keyword evidence="7" id="KW-1185">Reference proteome</keyword>